<feature type="transmembrane region" description="Helical" evidence="7">
    <location>
        <begin position="107"/>
        <end position="127"/>
    </location>
</feature>
<dbReference type="InterPro" id="IPR004680">
    <property type="entry name" value="Cit_transptr-like_dom"/>
</dbReference>
<dbReference type="InterPro" id="IPR051679">
    <property type="entry name" value="DASS-Related_Transporters"/>
</dbReference>
<organism evidence="9 10">
    <name type="scientific">Candidatus Lachnoclostridium pullistercoris</name>
    <dbReference type="NCBI Taxonomy" id="2838632"/>
    <lineage>
        <taxon>Bacteria</taxon>
        <taxon>Bacillati</taxon>
        <taxon>Bacillota</taxon>
        <taxon>Clostridia</taxon>
        <taxon>Lachnospirales</taxon>
        <taxon>Lachnospiraceae</taxon>
    </lineage>
</organism>
<feature type="transmembrane region" description="Helical" evidence="7">
    <location>
        <begin position="78"/>
        <end position="95"/>
    </location>
</feature>
<dbReference type="EMBL" id="DWWL01000041">
    <property type="protein sequence ID" value="HJC47660.1"/>
    <property type="molecule type" value="Genomic_DNA"/>
</dbReference>
<feature type="transmembrane region" description="Helical" evidence="7">
    <location>
        <begin position="190"/>
        <end position="215"/>
    </location>
</feature>
<reference evidence="9" key="1">
    <citation type="journal article" date="2021" name="PeerJ">
        <title>Extensive microbial diversity within the chicken gut microbiome revealed by metagenomics and culture.</title>
        <authorList>
            <person name="Gilroy R."/>
            <person name="Ravi A."/>
            <person name="Getino M."/>
            <person name="Pursley I."/>
            <person name="Horton D.L."/>
            <person name="Alikhan N.F."/>
            <person name="Baker D."/>
            <person name="Gharbi K."/>
            <person name="Hall N."/>
            <person name="Watson M."/>
            <person name="Adriaenssens E.M."/>
            <person name="Foster-Nyarko E."/>
            <person name="Jarju S."/>
            <person name="Secka A."/>
            <person name="Antonio M."/>
            <person name="Oren A."/>
            <person name="Chaudhuri R.R."/>
            <person name="La Ragione R."/>
            <person name="Hildebrand F."/>
            <person name="Pallen M.J."/>
        </authorList>
    </citation>
    <scope>NUCLEOTIDE SEQUENCE</scope>
    <source>
        <strain evidence="9">CHK183-5548</strain>
    </source>
</reference>
<keyword evidence="5 7" id="KW-1133">Transmembrane helix</keyword>
<keyword evidence="4" id="KW-0677">Repeat</keyword>
<dbReference type="GO" id="GO:0005886">
    <property type="term" value="C:plasma membrane"/>
    <property type="evidence" value="ECO:0007669"/>
    <property type="project" value="TreeGrafter"/>
</dbReference>
<evidence type="ECO:0000256" key="5">
    <source>
        <dbReference type="ARBA" id="ARBA00022989"/>
    </source>
</evidence>
<dbReference type="PANTHER" id="PTHR43652">
    <property type="entry name" value="BASIC AMINO ACID ANTIPORTER YFCC-RELATED"/>
    <property type="match status" value="1"/>
</dbReference>
<protein>
    <submittedName>
        <fullName evidence="9">Anion permease</fullName>
    </submittedName>
</protein>
<feature type="transmembrane region" description="Helical" evidence="7">
    <location>
        <begin position="6"/>
        <end position="26"/>
    </location>
</feature>
<name>A0A9D2PDU5_9FIRM</name>
<accession>A0A9D2PDU5</accession>
<evidence type="ECO:0000256" key="3">
    <source>
        <dbReference type="ARBA" id="ARBA00022692"/>
    </source>
</evidence>
<sequence>MLSIFDFFKISIIPCTLCTLYCLFAYKLMPNDSYDASKLKGVKKKEEIPKRDENLIYLVFVVVMASLLFGSVLGDIMYVMPAIGILVLLLTKAMSVKEVTSAMTQDAVWMIAGVLVMADALGDTGAGELIGNVILKILGGNPSGLTVMFVFAIVTTIMTTFMSNSATRNVLVPIAASTCVAAGWDPRGVVLIVAFCANVAIAFPSGSPACGIAYAAGGYRITKTLKFTLPFIVLAIVSIVLSANLFFPLM</sequence>
<feature type="transmembrane region" description="Helical" evidence="7">
    <location>
        <begin position="54"/>
        <end position="72"/>
    </location>
</feature>
<dbReference type="GO" id="GO:0055085">
    <property type="term" value="P:transmembrane transport"/>
    <property type="evidence" value="ECO:0007669"/>
    <property type="project" value="InterPro"/>
</dbReference>
<dbReference type="PANTHER" id="PTHR43652:SF2">
    <property type="entry name" value="BASIC AMINO ACID ANTIPORTER YFCC-RELATED"/>
    <property type="match status" value="1"/>
</dbReference>
<dbReference type="AlphaFoldDB" id="A0A9D2PDU5"/>
<reference evidence="9" key="2">
    <citation type="submission" date="2021-04" db="EMBL/GenBank/DDBJ databases">
        <authorList>
            <person name="Gilroy R."/>
        </authorList>
    </citation>
    <scope>NUCLEOTIDE SEQUENCE</scope>
    <source>
        <strain evidence="9">CHK183-5548</strain>
    </source>
</reference>
<comment type="subcellular location">
    <subcellularLocation>
        <location evidence="1">Membrane</location>
        <topology evidence="1">Multi-pass membrane protein</topology>
    </subcellularLocation>
</comment>
<evidence type="ECO:0000256" key="1">
    <source>
        <dbReference type="ARBA" id="ARBA00004141"/>
    </source>
</evidence>
<keyword evidence="2" id="KW-0813">Transport</keyword>
<evidence type="ECO:0000259" key="8">
    <source>
        <dbReference type="Pfam" id="PF03600"/>
    </source>
</evidence>
<evidence type="ECO:0000256" key="6">
    <source>
        <dbReference type="ARBA" id="ARBA00023136"/>
    </source>
</evidence>
<feature type="transmembrane region" description="Helical" evidence="7">
    <location>
        <begin position="227"/>
        <end position="247"/>
    </location>
</feature>
<keyword evidence="3 7" id="KW-0812">Transmembrane</keyword>
<keyword evidence="6 7" id="KW-0472">Membrane</keyword>
<dbReference type="Pfam" id="PF03600">
    <property type="entry name" value="CitMHS"/>
    <property type="match status" value="1"/>
</dbReference>
<proteinExistence type="predicted"/>
<evidence type="ECO:0000313" key="9">
    <source>
        <dbReference type="EMBL" id="HJC47660.1"/>
    </source>
</evidence>
<feature type="domain" description="Citrate transporter-like" evidence="8">
    <location>
        <begin position="12"/>
        <end position="194"/>
    </location>
</feature>
<evidence type="ECO:0000256" key="4">
    <source>
        <dbReference type="ARBA" id="ARBA00022737"/>
    </source>
</evidence>
<gene>
    <name evidence="9" type="ORF">IAA04_06380</name>
</gene>
<evidence type="ECO:0000256" key="7">
    <source>
        <dbReference type="SAM" id="Phobius"/>
    </source>
</evidence>
<evidence type="ECO:0000256" key="2">
    <source>
        <dbReference type="ARBA" id="ARBA00022448"/>
    </source>
</evidence>
<evidence type="ECO:0000313" key="10">
    <source>
        <dbReference type="Proteomes" id="UP000823883"/>
    </source>
</evidence>
<dbReference type="Proteomes" id="UP000823883">
    <property type="component" value="Unassembled WGS sequence"/>
</dbReference>
<comment type="caution">
    <text evidence="9">The sequence shown here is derived from an EMBL/GenBank/DDBJ whole genome shotgun (WGS) entry which is preliminary data.</text>
</comment>